<evidence type="ECO:0000256" key="1">
    <source>
        <dbReference type="SAM" id="Phobius"/>
    </source>
</evidence>
<protein>
    <submittedName>
        <fullName evidence="2">Uncharacterized protein</fullName>
    </submittedName>
</protein>
<dbReference type="AlphaFoldDB" id="A0A6A5QKC3"/>
<dbReference type="EMBL" id="ML979135">
    <property type="protein sequence ID" value="KAF1915832.1"/>
    <property type="molecule type" value="Genomic_DNA"/>
</dbReference>
<evidence type="ECO:0000313" key="2">
    <source>
        <dbReference type="EMBL" id="KAF1915832.1"/>
    </source>
</evidence>
<sequence>MSNTCIPRIGVIICYSRWLIALVHLAVMTVRTRIVMDKTQPHCISTLCTAHQCPSERNCPRVKTTVNLAKAVGKPQKFISLWLAQCSSQ</sequence>
<keyword evidence="1" id="KW-1133">Transmembrane helix</keyword>
<feature type="transmembrane region" description="Helical" evidence="1">
    <location>
        <begin position="6"/>
        <end position="30"/>
    </location>
</feature>
<name>A0A6A5QKC3_AMPQU</name>
<accession>A0A6A5QKC3</accession>
<keyword evidence="1" id="KW-0472">Membrane</keyword>
<proteinExistence type="predicted"/>
<reference evidence="2" key="1">
    <citation type="journal article" date="2020" name="Stud. Mycol.">
        <title>101 Dothideomycetes genomes: a test case for predicting lifestyles and emergence of pathogens.</title>
        <authorList>
            <person name="Haridas S."/>
            <person name="Albert R."/>
            <person name="Binder M."/>
            <person name="Bloem J."/>
            <person name="Labutti K."/>
            <person name="Salamov A."/>
            <person name="Andreopoulos B."/>
            <person name="Baker S."/>
            <person name="Barry K."/>
            <person name="Bills G."/>
            <person name="Bluhm B."/>
            <person name="Cannon C."/>
            <person name="Castanera R."/>
            <person name="Culley D."/>
            <person name="Daum C."/>
            <person name="Ezra D."/>
            <person name="Gonzalez J."/>
            <person name="Henrissat B."/>
            <person name="Kuo A."/>
            <person name="Liang C."/>
            <person name="Lipzen A."/>
            <person name="Lutzoni F."/>
            <person name="Magnuson J."/>
            <person name="Mondo S."/>
            <person name="Nolan M."/>
            <person name="Ohm R."/>
            <person name="Pangilinan J."/>
            <person name="Park H.-J."/>
            <person name="Ramirez L."/>
            <person name="Alfaro M."/>
            <person name="Sun H."/>
            <person name="Tritt A."/>
            <person name="Yoshinaga Y."/>
            <person name="Zwiers L.-H."/>
            <person name="Turgeon B."/>
            <person name="Goodwin S."/>
            <person name="Spatafora J."/>
            <person name="Crous P."/>
            <person name="Grigoriev I."/>
        </authorList>
    </citation>
    <scope>NUCLEOTIDE SEQUENCE</scope>
    <source>
        <strain evidence="2">HMLAC05119</strain>
    </source>
</reference>
<evidence type="ECO:0000313" key="3">
    <source>
        <dbReference type="Proteomes" id="UP000800096"/>
    </source>
</evidence>
<keyword evidence="3" id="KW-1185">Reference proteome</keyword>
<organism evidence="2 3">
    <name type="scientific">Ampelomyces quisqualis</name>
    <name type="common">Powdery mildew agent</name>
    <dbReference type="NCBI Taxonomy" id="50730"/>
    <lineage>
        <taxon>Eukaryota</taxon>
        <taxon>Fungi</taxon>
        <taxon>Dikarya</taxon>
        <taxon>Ascomycota</taxon>
        <taxon>Pezizomycotina</taxon>
        <taxon>Dothideomycetes</taxon>
        <taxon>Pleosporomycetidae</taxon>
        <taxon>Pleosporales</taxon>
        <taxon>Pleosporineae</taxon>
        <taxon>Phaeosphaeriaceae</taxon>
        <taxon>Ampelomyces</taxon>
    </lineage>
</organism>
<keyword evidence="1" id="KW-0812">Transmembrane</keyword>
<gene>
    <name evidence="2" type="ORF">BDU57DRAFT_515589</name>
</gene>
<dbReference type="Proteomes" id="UP000800096">
    <property type="component" value="Unassembled WGS sequence"/>
</dbReference>